<dbReference type="GO" id="GO:0020037">
    <property type="term" value="F:heme binding"/>
    <property type="evidence" value="ECO:0007669"/>
    <property type="project" value="TreeGrafter"/>
</dbReference>
<dbReference type="Gene3D" id="1.20.1250.20">
    <property type="entry name" value="MFS general substrate transporter like domains"/>
    <property type="match status" value="1"/>
</dbReference>
<dbReference type="InterPro" id="IPR011701">
    <property type="entry name" value="MFS"/>
</dbReference>
<keyword evidence="4 5" id="KW-0472">Membrane</keyword>
<keyword evidence="7" id="KW-1185">Reference proteome</keyword>
<dbReference type="InterPro" id="IPR036259">
    <property type="entry name" value="MFS_trans_sf"/>
</dbReference>
<dbReference type="AlphaFoldDB" id="A0A078AZU0"/>
<keyword evidence="3 5" id="KW-1133">Transmembrane helix</keyword>
<dbReference type="SUPFAM" id="SSF103473">
    <property type="entry name" value="MFS general substrate transporter"/>
    <property type="match status" value="1"/>
</dbReference>
<evidence type="ECO:0008006" key="8">
    <source>
        <dbReference type="Google" id="ProtNLM"/>
    </source>
</evidence>
<evidence type="ECO:0000256" key="2">
    <source>
        <dbReference type="ARBA" id="ARBA00022692"/>
    </source>
</evidence>
<dbReference type="GO" id="GO:0015232">
    <property type="term" value="F:heme transmembrane transporter activity"/>
    <property type="evidence" value="ECO:0007669"/>
    <property type="project" value="TreeGrafter"/>
</dbReference>
<feature type="transmembrane region" description="Helical" evidence="5">
    <location>
        <begin position="80"/>
        <end position="100"/>
    </location>
</feature>
<dbReference type="OMA" id="VCFRESY"/>
<dbReference type="OrthoDB" id="312103at2759"/>
<keyword evidence="2 5" id="KW-0812">Transmembrane</keyword>
<evidence type="ECO:0000256" key="4">
    <source>
        <dbReference type="ARBA" id="ARBA00023136"/>
    </source>
</evidence>
<feature type="transmembrane region" description="Helical" evidence="5">
    <location>
        <begin position="248"/>
        <end position="278"/>
    </location>
</feature>
<evidence type="ECO:0000256" key="5">
    <source>
        <dbReference type="SAM" id="Phobius"/>
    </source>
</evidence>
<gene>
    <name evidence="6" type="primary">Contig14732.g719</name>
    <name evidence="6" type="ORF">STYLEM_15805</name>
</gene>
<dbReference type="InParanoid" id="A0A078AZU0"/>
<evidence type="ECO:0000313" key="7">
    <source>
        <dbReference type="Proteomes" id="UP000039865"/>
    </source>
</evidence>
<proteinExistence type="predicted"/>
<dbReference type="GO" id="GO:0097037">
    <property type="term" value="P:heme export"/>
    <property type="evidence" value="ECO:0007669"/>
    <property type="project" value="TreeGrafter"/>
</dbReference>
<feature type="transmembrane region" description="Helical" evidence="5">
    <location>
        <begin position="120"/>
        <end position="142"/>
    </location>
</feature>
<feature type="transmembrane region" description="Helical" evidence="5">
    <location>
        <begin position="178"/>
        <end position="204"/>
    </location>
</feature>
<dbReference type="Pfam" id="PF07690">
    <property type="entry name" value="MFS_1"/>
    <property type="match status" value="1"/>
</dbReference>
<feature type="transmembrane region" description="Helical" evidence="5">
    <location>
        <begin position="20"/>
        <end position="37"/>
    </location>
</feature>
<reference evidence="6 7" key="1">
    <citation type="submission" date="2014-06" db="EMBL/GenBank/DDBJ databases">
        <authorList>
            <person name="Swart Estienne"/>
        </authorList>
    </citation>
    <scope>NUCLEOTIDE SEQUENCE [LARGE SCALE GENOMIC DNA]</scope>
    <source>
        <strain evidence="6 7">130c</strain>
    </source>
</reference>
<dbReference type="PANTHER" id="PTHR10924">
    <property type="entry name" value="MAJOR FACILITATOR SUPERFAMILY PROTEIN-RELATED"/>
    <property type="match status" value="1"/>
</dbReference>
<evidence type="ECO:0000256" key="1">
    <source>
        <dbReference type="ARBA" id="ARBA00004141"/>
    </source>
</evidence>
<dbReference type="PANTHER" id="PTHR10924:SF4">
    <property type="entry name" value="GH15861P"/>
    <property type="match status" value="1"/>
</dbReference>
<dbReference type="EMBL" id="CCKQ01014901">
    <property type="protein sequence ID" value="CDW86707.1"/>
    <property type="molecule type" value="Genomic_DNA"/>
</dbReference>
<protein>
    <recommendedName>
        <fullName evidence="8">Major facilitator superfamily protein</fullName>
    </recommendedName>
</protein>
<name>A0A078AZU0_STYLE</name>
<sequence length="397" mass="43712">MIAYLPVNFPSVFALDKWGSRYGVLIGIFLTTLGLWLRCLINQNFIWVIVGQTVLAVAQPFTYNAPAKISANWFGEKERLYSTSVAANANTLGIAIGYFIPALFVKDEDEFNVEDAKNHTWQLMMCVAIISTIILIPVAITFKDKPPTPPSLSQQGSDILKLDQSLKKDLISLLKNKGFMLTCIANGGVMSFSYAFTTVFAQMISIYGFTASQSSWIGTIYLLAGIVGGILASVYLTHKPKYKFCSIFITIATLGISLSYDFLMVACVFNGFFCLGIFSVAYELGVEMSFPIGEATSGGLTNSVANVFGFALVMAMTPILERAEKQDVLITTLILLGVLLISLLLFIFTKFDLVRLKYEQDKLNNTGFGLSMDKFNQSINLKDENFSPNGPIVVEEI</sequence>
<feature type="transmembrane region" description="Helical" evidence="5">
    <location>
        <begin position="328"/>
        <end position="348"/>
    </location>
</feature>
<evidence type="ECO:0000256" key="3">
    <source>
        <dbReference type="ARBA" id="ARBA00022989"/>
    </source>
</evidence>
<dbReference type="Proteomes" id="UP000039865">
    <property type="component" value="Unassembled WGS sequence"/>
</dbReference>
<accession>A0A078AZU0</accession>
<dbReference type="GO" id="GO:0016020">
    <property type="term" value="C:membrane"/>
    <property type="evidence" value="ECO:0007669"/>
    <property type="project" value="UniProtKB-SubCell"/>
</dbReference>
<evidence type="ECO:0000313" key="6">
    <source>
        <dbReference type="EMBL" id="CDW86707.1"/>
    </source>
</evidence>
<feature type="transmembrane region" description="Helical" evidence="5">
    <location>
        <begin position="298"/>
        <end position="316"/>
    </location>
</feature>
<comment type="subcellular location">
    <subcellularLocation>
        <location evidence="1">Membrane</location>
        <topology evidence="1">Multi-pass membrane protein</topology>
    </subcellularLocation>
</comment>
<organism evidence="6 7">
    <name type="scientific">Stylonychia lemnae</name>
    <name type="common">Ciliate</name>
    <dbReference type="NCBI Taxonomy" id="5949"/>
    <lineage>
        <taxon>Eukaryota</taxon>
        <taxon>Sar</taxon>
        <taxon>Alveolata</taxon>
        <taxon>Ciliophora</taxon>
        <taxon>Intramacronucleata</taxon>
        <taxon>Spirotrichea</taxon>
        <taxon>Stichotrichia</taxon>
        <taxon>Sporadotrichida</taxon>
        <taxon>Oxytrichidae</taxon>
        <taxon>Stylonychinae</taxon>
        <taxon>Stylonychia</taxon>
    </lineage>
</organism>
<feature type="transmembrane region" description="Helical" evidence="5">
    <location>
        <begin position="216"/>
        <end position="236"/>
    </location>
</feature>
<dbReference type="InterPro" id="IPR049680">
    <property type="entry name" value="FLVCR1-2_SLC49-like"/>
</dbReference>